<keyword evidence="2" id="KW-1185">Reference proteome</keyword>
<dbReference type="GeneID" id="36582842"/>
<gene>
    <name evidence="1" type="ORF">K444DRAFT_528894</name>
</gene>
<name>A0A2J6TAZ3_9HELO</name>
<accession>A0A2J6TAZ3</accession>
<evidence type="ECO:0000313" key="2">
    <source>
        <dbReference type="Proteomes" id="UP000235371"/>
    </source>
</evidence>
<dbReference type="EMBL" id="KZ613791">
    <property type="protein sequence ID" value="PMD60181.1"/>
    <property type="molecule type" value="Genomic_DNA"/>
</dbReference>
<feature type="non-terminal residue" evidence="1">
    <location>
        <position position="1"/>
    </location>
</feature>
<proteinExistence type="predicted"/>
<sequence length="57" mass="7026">KLISYLKYIFYLNCLGQDAGFKNRLISYYFRRDYTNIINSMYPNYIINFLEANSYFR</sequence>
<dbReference type="AlphaFoldDB" id="A0A2J6TAZ3"/>
<protein>
    <submittedName>
        <fullName evidence="1">Uncharacterized protein</fullName>
    </submittedName>
</protein>
<dbReference type="InParanoid" id="A0A2J6TAZ3"/>
<dbReference type="OrthoDB" id="4485682at2759"/>
<evidence type="ECO:0000313" key="1">
    <source>
        <dbReference type="EMBL" id="PMD60181.1"/>
    </source>
</evidence>
<organism evidence="1 2">
    <name type="scientific">Hyaloscypha bicolor E</name>
    <dbReference type="NCBI Taxonomy" id="1095630"/>
    <lineage>
        <taxon>Eukaryota</taxon>
        <taxon>Fungi</taxon>
        <taxon>Dikarya</taxon>
        <taxon>Ascomycota</taxon>
        <taxon>Pezizomycotina</taxon>
        <taxon>Leotiomycetes</taxon>
        <taxon>Helotiales</taxon>
        <taxon>Hyaloscyphaceae</taxon>
        <taxon>Hyaloscypha</taxon>
        <taxon>Hyaloscypha bicolor</taxon>
    </lineage>
</organism>
<dbReference type="Proteomes" id="UP000235371">
    <property type="component" value="Unassembled WGS sequence"/>
</dbReference>
<dbReference type="RefSeq" id="XP_024737085.1">
    <property type="nucleotide sequence ID" value="XM_024874762.1"/>
</dbReference>
<reference evidence="1 2" key="1">
    <citation type="submission" date="2016-04" db="EMBL/GenBank/DDBJ databases">
        <title>A degradative enzymes factory behind the ericoid mycorrhizal symbiosis.</title>
        <authorList>
            <consortium name="DOE Joint Genome Institute"/>
            <person name="Martino E."/>
            <person name="Morin E."/>
            <person name="Grelet G."/>
            <person name="Kuo A."/>
            <person name="Kohler A."/>
            <person name="Daghino S."/>
            <person name="Barry K."/>
            <person name="Choi C."/>
            <person name="Cichocki N."/>
            <person name="Clum A."/>
            <person name="Copeland A."/>
            <person name="Hainaut M."/>
            <person name="Haridas S."/>
            <person name="Labutti K."/>
            <person name="Lindquist E."/>
            <person name="Lipzen A."/>
            <person name="Khouja H.-R."/>
            <person name="Murat C."/>
            <person name="Ohm R."/>
            <person name="Olson A."/>
            <person name="Spatafora J."/>
            <person name="Veneault-Fourrey C."/>
            <person name="Henrissat B."/>
            <person name="Grigoriev I."/>
            <person name="Martin F."/>
            <person name="Perotto S."/>
        </authorList>
    </citation>
    <scope>NUCLEOTIDE SEQUENCE [LARGE SCALE GENOMIC DNA]</scope>
    <source>
        <strain evidence="1 2">E</strain>
    </source>
</reference>